<accession>A0A8T0G200</accession>
<sequence length="66" mass="7187">MAAIRRAVVAFSEQFMDSVTWPNGMLVPSYPAGRYCDGWLLTDYIAFGVGARPNSPILDSIGADFT</sequence>
<keyword evidence="2" id="KW-1185">Reference proteome</keyword>
<dbReference type="Proteomes" id="UP000822688">
    <property type="component" value="Chromosome 12"/>
</dbReference>
<proteinExistence type="predicted"/>
<dbReference type="EMBL" id="CM026433">
    <property type="protein sequence ID" value="KAG0553303.1"/>
    <property type="molecule type" value="Genomic_DNA"/>
</dbReference>
<dbReference type="AlphaFoldDB" id="A0A8T0G200"/>
<comment type="caution">
    <text evidence="1">The sequence shown here is derived from an EMBL/GenBank/DDBJ whole genome shotgun (WGS) entry which is preliminary data.</text>
</comment>
<reference evidence="1" key="1">
    <citation type="submission" date="2020-06" db="EMBL/GenBank/DDBJ databases">
        <title>WGS assembly of Ceratodon purpureus strain R40.</title>
        <authorList>
            <person name="Carey S.B."/>
            <person name="Jenkins J."/>
            <person name="Shu S."/>
            <person name="Lovell J.T."/>
            <person name="Sreedasyam A."/>
            <person name="Maumus F."/>
            <person name="Tiley G.P."/>
            <person name="Fernandez-Pozo N."/>
            <person name="Barry K."/>
            <person name="Chen C."/>
            <person name="Wang M."/>
            <person name="Lipzen A."/>
            <person name="Daum C."/>
            <person name="Saski C.A."/>
            <person name="Payton A.C."/>
            <person name="Mcbreen J.C."/>
            <person name="Conrad R.E."/>
            <person name="Kollar L.M."/>
            <person name="Olsson S."/>
            <person name="Huttunen S."/>
            <person name="Landis J.B."/>
            <person name="Wickett N.J."/>
            <person name="Johnson M.G."/>
            <person name="Rensing S.A."/>
            <person name="Grimwood J."/>
            <person name="Schmutz J."/>
            <person name="Mcdaniel S.F."/>
        </authorList>
    </citation>
    <scope>NUCLEOTIDE SEQUENCE</scope>
    <source>
        <strain evidence="1">R40</strain>
    </source>
</reference>
<evidence type="ECO:0000313" key="1">
    <source>
        <dbReference type="EMBL" id="KAG0553303.1"/>
    </source>
</evidence>
<evidence type="ECO:0000313" key="2">
    <source>
        <dbReference type="Proteomes" id="UP000822688"/>
    </source>
</evidence>
<name>A0A8T0G200_CERPU</name>
<protein>
    <submittedName>
        <fullName evidence="1">Uncharacterized protein</fullName>
    </submittedName>
</protein>
<gene>
    <name evidence="1" type="ORF">KC19_12G000600</name>
</gene>
<organism evidence="1 2">
    <name type="scientific">Ceratodon purpureus</name>
    <name type="common">Fire moss</name>
    <name type="synonym">Dicranum purpureum</name>
    <dbReference type="NCBI Taxonomy" id="3225"/>
    <lineage>
        <taxon>Eukaryota</taxon>
        <taxon>Viridiplantae</taxon>
        <taxon>Streptophyta</taxon>
        <taxon>Embryophyta</taxon>
        <taxon>Bryophyta</taxon>
        <taxon>Bryophytina</taxon>
        <taxon>Bryopsida</taxon>
        <taxon>Dicranidae</taxon>
        <taxon>Pseudoditrichales</taxon>
        <taxon>Ditrichaceae</taxon>
        <taxon>Ceratodon</taxon>
    </lineage>
</organism>